<evidence type="ECO:0000256" key="10">
    <source>
        <dbReference type="ARBA" id="ARBA00023310"/>
    </source>
</evidence>
<dbReference type="GO" id="GO:0046933">
    <property type="term" value="F:proton-transporting ATP synthase activity, rotational mechanism"/>
    <property type="evidence" value="ECO:0007669"/>
    <property type="project" value="TreeGrafter"/>
</dbReference>
<organism evidence="13">
    <name type="scientific">Ishige okamurae</name>
    <dbReference type="NCBI Taxonomy" id="233772"/>
    <lineage>
        <taxon>Eukaryota</taxon>
        <taxon>Sar</taxon>
        <taxon>Stramenopiles</taxon>
        <taxon>Ochrophyta</taxon>
        <taxon>PX clade</taxon>
        <taxon>Phaeophyceae</taxon>
        <taxon>Ectocarpales</taxon>
        <taxon>Ishigeaceae</taxon>
        <taxon>Ishige</taxon>
    </lineage>
</organism>
<proteinExistence type="inferred from homology"/>
<dbReference type="SUPFAM" id="SSF81336">
    <property type="entry name" value="F1F0 ATP synthase subunit A"/>
    <property type="match status" value="1"/>
</dbReference>
<evidence type="ECO:0000256" key="1">
    <source>
        <dbReference type="ARBA" id="ARBA00004141"/>
    </source>
</evidence>
<reference evidence="13" key="1">
    <citation type="submission" date="2018-02" db="EMBL/GenBank/DDBJ databases">
        <title>Mitochondrial genome of the brown alga Ishige okamurae.</title>
        <authorList>
            <person name="Liu F."/>
        </authorList>
    </citation>
    <scope>NUCLEOTIDE SEQUENCE</scope>
</reference>
<evidence type="ECO:0000313" key="13">
    <source>
        <dbReference type="EMBL" id="QDB64168.1"/>
    </source>
</evidence>
<dbReference type="NCBIfam" id="TIGR01131">
    <property type="entry name" value="ATP_synt_6_or_A"/>
    <property type="match status" value="1"/>
</dbReference>
<keyword evidence="3" id="KW-0813">Transport</keyword>
<evidence type="ECO:0000256" key="7">
    <source>
        <dbReference type="ARBA" id="ARBA00022989"/>
    </source>
</evidence>
<evidence type="ECO:0000256" key="12">
    <source>
        <dbReference type="SAM" id="Phobius"/>
    </source>
</evidence>
<evidence type="ECO:0000256" key="8">
    <source>
        <dbReference type="ARBA" id="ARBA00023065"/>
    </source>
</evidence>
<evidence type="ECO:0000256" key="2">
    <source>
        <dbReference type="ARBA" id="ARBA00006810"/>
    </source>
</evidence>
<dbReference type="InterPro" id="IPR045083">
    <property type="entry name" value="ATP_synth_F0_asu_bact/mt"/>
</dbReference>
<evidence type="ECO:0000256" key="6">
    <source>
        <dbReference type="ARBA" id="ARBA00022781"/>
    </source>
</evidence>
<keyword evidence="10" id="KW-0066">ATP synthesis</keyword>
<keyword evidence="5 12" id="KW-0812">Transmembrane</keyword>
<dbReference type="HAMAP" id="MF_01393">
    <property type="entry name" value="ATP_synth_a_bact"/>
    <property type="match status" value="1"/>
</dbReference>
<sequence>MITSPLEQFEISPFVVCFFGWWDASLTEPLFTLIFIIITSTFVLSTSIVLGPKLVPGRWQLISEKLYKGTEILVKDNLEGRSLYFPFIFTLFCFLLSSNLVGLLPFAFSLTSQLSQTLFLAFSSFFGGVIISICRHKWNFLNSFLPEGVGFWLAFFVVPLEFISFLFKPLSLGVRLFANMMAGHTLLKVMAGFGWFAIGDEGLAILKGHFPVAVLFIILFLEIGVSIIQAYVFTVLTLIYINDGINQH</sequence>
<dbReference type="GO" id="GO:0005743">
    <property type="term" value="C:mitochondrial inner membrane"/>
    <property type="evidence" value="ECO:0007669"/>
    <property type="project" value="UniProtKB-SubCell"/>
</dbReference>
<feature type="transmembrane region" description="Helical" evidence="12">
    <location>
        <begin position="150"/>
        <end position="167"/>
    </location>
</feature>
<keyword evidence="9 12" id="KW-0472">Membrane</keyword>
<dbReference type="EMBL" id="MG940857">
    <property type="protein sequence ID" value="QDB64168.1"/>
    <property type="molecule type" value="Genomic_DNA"/>
</dbReference>
<dbReference type="InterPro" id="IPR000568">
    <property type="entry name" value="ATP_synth_F0_asu"/>
</dbReference>
<keyword evidence="6" id="KW-0375">Hydrogen ion transport</keyword>
<dbReference type="PANTHER" id="PTHR11410:SF0">
    <property type="entry name" value="ATP SYNTHASE SUBUNIT A"/>
    <property type="match status" value="1"/>
</dbReference>
<dbReference type="PANTHER" id="PTHR11410">
    <property type="entry name" value="ATP SYNTHASE SUBUNIT A"/>
    <property type="match status" value="1"/>
</dbReference>
<evidence type="ECO:0000256" key="3">
    <source>
        <dbReference type="ARBA" id="ARBA00022448"/>
    </source>
</evidence>
<keyword evidence="13" id="KW-0496">Mitochondrion</keyword>
<feature type="transmembrane region" description="Helical" evidence="12">
    <location>
        <begin position="210"/>
        <end position="241"/>
    </location>
</feature>
<dbReference type="Pfam" id="PF00119">
    <property type="entry name" value="ATP-synt_A"/>
    <property type="match status" value="1"/>
</dbReference>
<comment type="similarity">
    <text evidence="2">Belongs to the ATPase A chain family.</text>
</comment>
<keyword evidence="8" id="KW-0406">Ion transport</keyword>
<feature type="transmembrane region" description="Helical" evidence="12">
    <location>
        <begin position="176"/>
        <end position="198"/>
    </location>
</feature>
<dbReference type="GO" id="GO:0045259">
    <property type="term" value="C:proton-transporting ATP synthase complex"/>
    <property type="evidence" value="ECO:0007669"/>
    <property type="project" value="UniProtKB-KW"/>
</dbReference>
<dbReference type="Gene3D" id="1.20.120.220">
    <property type="entry name" value="ATP synthase, F0 complex, subunit A"/>
    <property type="match status" value="1"/>
</dbReference>
<dbReference type="PRINTS" id="PR00123">
    <property type="entry name" value="ATPASEA"/>
</dbReference>
<dbReference type="InterPro" id="IPR035908">
    <property type="entry name" value="F0_ATP_A_sf"/>
</dbReference>
<dbReference type="CDD" id="cd00310">
    <property type="entry name" value="ATP-synt_Fo_a_6"/>
    <property type="match status" value="1"/>
</dbReference>
<feature type="transmembrane region" description="Helical" evidence="12">
    <location>
        <begin position="30"/>
        <end position="50"/>
    </location>
</feature>
<accession>A0A4Y5T7N9</accession>
<feature type="transmembrane region" description="Helical" evidence="12">
    <location>
        <begin position="83"/>
        <end position="106"/>
    </location>
</feature>
<dbReference type="InterPro" id="IPR023011">
    <property type="entry name" value="ATP_synth_F0_asu_AS"/>
</dbReference>
<comment type="subcellular location">
    <subcellularLocation>
        <location evidence="1">Membrane</location>
        <topology evidence="1">Multi-pass membrane protein</topology>
    </subcellularLocation>
    <subcellularLocation>
        <location evidence="11">Mitochondrion inner membrane</location>
        <topology evidence="11">Multi-pass membrane protein</topology>
    </subcellularLocation>
</comment>
<dbReference type="AlphaFoldDB" id="A0A4Y5T7N9"/>
<keyword evidence="4" id="KW-0138">CF(0)</keyword>
<name>A0A4Y5T7N9_9PHAE</name>
<protein>
    <recommendedName>
        <fullName evidence="11">ATP synthase subunit a</fullName>
    </recommendedName>
</protein>
<evidence type="ECO:0000256" key="11">
    <source>
        <dbReference type="RuleBase" id="RU004450"/>
    </source>
</evidence>
<evidence type="ECO:0000256" key="4">
    <source>
        <dbReference type="ARBA" id="ARBA00022547"/>
    </source>
</evidence>
<dbReference type="PROSITE" id="PS00449">
    <property type="entry name" value="ATPASE_A"/>
    <property type="match status" value="1"/>
</dbReference>
<gene>
    <name evidence="13" type="primary">atp6</name>
</gene>
<evidence type="ECO:0000256" key="9">
    <source>
        <dbReference type="ARBA" id="ARBA00023136"/>
    </source>
</evidence>
<keyword evidence="7 12" id="KW-1133">Transmembrane helix</keyword>
<geneLocation type="mitochondrion" evidence="13"/>
<feature type="transmembrane region" description="Helical" evidence="12">
    <location>
        <begin position="118"/>
        <end position="138"/>
    </location>
</feature>
<evidence type="ECO:0000256" key="5">
    <source>
        <dbReference type="ARBA" id="ARBA00022692"/>
    </source>
</evidence>